<gene>
    <name evidence="3" type="ORF">PAUR_a1465</name>
</gene>
<accession>A0ABR9EAG2</accession>
<evidence type="ECO:0000313" key="4">
    <source>
        <dbReference type="Proteomes" id="UP000615755"/>
    </source>
</evidence>
<evidence type="ECO:0000256" key="2">
    <source>
        <dbReference type="ARBA" id="ARBA00022801"/>
    </source>
</evidence>
<evidence type="ECO:0000256" key="1">
    <source>
        <dbReference type="ARBA" id="ARBA00005622"/>
    </source>
</evidence>
<keyword evidence="4" id="KW-1185">Reference proteome</keyword>
<comment type="similarity">
    <text evidence="1">Belongs to the esterase D family.</text>
</comment>
<proteinExistence type="inferred from homology"/>
<dbReference type="SUPFAM" id="SSF53474">
    <property type="entry name" value="alpha/beta-Hydrolases"/>
    <property type="match status" value="1"/>
</dbReference>
<dbReference type="PANTHER" id="PTHR40841">
    <property type="entry name" value="SIDEROPHORE TRIACETYLFUSARININE C ESTERASE"/>
    <property type="match status" value="1"/>
</dbReference>
<reference evidence="3 4" key="1">
    <citation type="submission" date="2015-03" db="EMBL/GenBank/DDBJ databases">
        <title>Genome sequence of Pseudoalteromonas aurantia.</title>
        <authorList>
            <person name="Xie B.-B."/>
            <person name="Rong J.-C."/>
            <person name="Qin Q.-L."/>
            <person name="Zhang Y.-Z."/>
        </authorList>
    </citation>
    <scope>NUCLEOTIDE SEQUENCE [LARGE SCALE GENOMIC DNA]</scope>
    <source>
        <strain evidence="3 4">208</strain>
    </source>
</reference>
<sequence>MQKIQGAPEAIVVAIESKNRTWDLTPTVNQDPRGPVGQGGGADGFLNFIEKELISYIDDNYRTHDFKMISGGSIGGLFVLHAMQSQPFLFDAHFAYSPAVWWADRTTAKRVKKFLTNNKTYKSYLYMNMGNESGEMREVYEDLLSFMKSNQPEGMRFVNQAFPDVPHGLTSAAGQFNAYHNLFFPIEMPTIKVTNGVQSIIEYYAKVSHQRGKIIAPPEMVVNRIAYEFFQRRELETAVALFKYNLKTYPNHTYAYGGLADVYQSMNKREEAHSLIKSALTLLKPGDEAYEYYKNMDAELADDNKDKATF</sequence>
<organism evidence="3 4">
    <name type="scientific">Pseudoalteromonas aurantia 208</name>
    <dbReference type="NCBI Taxonomy" id="1314867"/>
    <lineage>
        <taxon>Bacteria</taxon>
        <taxon>Pseudomonadati</taxon>
        <taxon>Pseudomonadota</taxon>
        <taxon>Gammaproteobacteria</taxon>
        <taxon>Alteromonadales</taxon>
        <taxon>Pseudoalteromonadaceae</taxon>
        <taxon>Pseudoalteromonas</taxon>
    </lineage>
</organism>
<protein>
    <recommendedName>
        <fullName evidence="5">Esterase</fullName>
    </recommendedName>
</protein>
<dbReference type="Pfam" id="PF00756">
    <property type="entry name" value="Esterase"/>
    <property type="match status" value="1"/>
</dbReference>
<dbReference type="InterPro" id="IPR029058">
    <property type="entry name" value="AB_hydrolase_fold"/>
</dbReference>
<keyword evidence="2" id="KW-0378">Hydrolase</keyword>
<dbReference type="InterPro" id="IPR000801">
    <property type="entry name" value="Esterase-like"/>
</dbReference>
<dbReference type="InterPro" id="IPR011990">
    <property type="entry name" value="TPR-like_helical_dom_sf"/>
</dbReference>
<dbReference type="Proteomes" id="UP000615755">
    <property type="component" value="Unassembled WGS sequence"/>
</dbReference>
<name>A0ABR9EAG2_9GAMM</name>
<evidence type="ECO:0008006" key="5">
    <source>
        <dbReference type="Google" id="ProtNLM"/>
    </source>
</evidence>
<dbReference type="SUPFAM" id="SSF48452">
    <property type="entry name" value="TPR-like"/>
    <property type="match status" value="1"/>
</dbReference>
<dbReference type="InterPro" id="IPR052558">
    <property type="entry name" value="Siderophore_Hydrolase_D"/>
</dbReference>
<evidence type="ECO:0000313" key="3">
    <source>
        <dbReference type="EMBL" id="MBE0367977.1"/>
    </source>
</evidence>
<comment type="caution">
    <text evidence="3">The sequence shown here is derived from an EMBL/GenBank/DDBJ whole genome shotgun (WGS) entry which is preliminary data.</text>
</comment>
<dbReference type="Gene3D" id="3.40.50.1820">
    <property type="entry name" value="alpha/beta hydrolase"/>
    <property type="match status" value="1"/>
</dbReference>
<dbReference type="EMBL" id="AQGV01000012">
    <property type="protein sequence ID" value="MBE0367977.1"/>
    <property type="molecule type" value="Genomic_DNA"/>
</dbReference>
<dbReference type="PANTHER" id="PTHR40841:SF2">
    <property type="entry name" value="SIDEROPHORE-DEGRADING ESTERASE (EUROFUNG)"/>
    <property type="match status" value="1"/>
</dbReference>